<keyword evidence="2" id="KW-1185">Reference proteome</keyword>
<dbReference type="PATRIC" id="fig|37916.4.peg.5958"/>
<dbReference type="Pfam" id="PF13830">
    <property type="entry name" value="DUF4192"/>
    <property type="match status" value="1"/>
</dbReference>
<dbReference type="AlphaFoldDB" id="A0A0J6VFN5"/>
<evidence type="ECO:0000313" key="2">
    <source>
        <dbReference type="Proteomes" id="UP000036513"/>
    </source>
</evidence>
<proteinExistence type="predicted"/>
<evidence type="ECO:0008006" key="3">
    <source>
        <dbReference type="Google" id="ProtNLM"/>
    </source>
</evidence>
<protein>
    <recommendedName>
        <fullName evidence="3">DUF4192 domain-containing protein</fullName>
    </recommendedName>
</protein>
<dbReference type="EMBL" id="JYNL01000065">
    <property type="protein sequence ID" value="KMO69825.1"/>
    <property type="molecule type" value="Genomic_DNA"/>
</dbReference>
<name>A0A0J6VFN5_9MYCO</name>
<reference evidence="1 2" key="1">
    <citation type="journal article" date="2015" name="Genome Biol. Evol.">
        <title>Characterization of Three Mycobacterium spp. with Potential Use in Bioremediation by Genome Sequencing and Comparative Genomics.</title>
        <authorList>
            <person name="Das S."/>
            <person name="Pettersson B.M."/>
            <person name="Behra P.R."/>
            <person name="Ramesh M."/>
            <person name="Dasgupta S."/>
            <person name="Bhattacharya A."/>
            <person name="Kirsebom L.A."/>
        </authorList>
    </citation>
    <scope>NUCLEOTIDE SEQUENCE [LARGE SCALE GENOMIC DNA]</scope>
    <source>
        <strain evidence="1 2">DSM 43826</strain>
    </source>
</reference>
<evidence type="ECO:0000313" key="1">
    <source>
        <dbReference type="EMBL" id="KMO69825.1"/>
    </source>
</evidence>
<dbReference type="RefSeq" id="WP_048473073.1">
    <property type="nucleotide sequence ID" value="NZ_JYNL01000065.1"/>
</dbReference>
<comment type="caution">
    <text evidence="1">The sequence shown here is derived from an EMBL/GenBank/DDBJ whole genome shotgun (WGS) entry which is preliminary data.</text>
</comment>
<dbReference type="InterPro" id="IPR025447">
    <property type="entry name" value="DUF4192"/>
</dbReference>
<dbReference type="STRING" id="37916.MCHLDSM_05937"/>
<organism evidence="1 2">
    <name type="scientific">Mycolicibacterium chlorophenolicum</name>
    <dbReference type="NCBI Taxonomy" id="37916"/>
    <lineage>
        <taxon>Bacteria</taxon>
        <taxon>Bacillati</taxon>
        <taxon>Actinomycetota</taxon>
        <taxon>Actinomycetes</taxon>
        <taxon>Mycobacteriales</taxon>
        <taxon>Mycobacteriaceae</taxon>
        <taxon>Mycolicibacterium</taxon>
    </lineage>
</organism>
<dbReference type="Proteomes" id="UP000036513">
    <property type="component" value="Unassembled WGS sequence"/>
</dbReference>
<sequence>MFHLNIDDNAEILAAIPAILRFTPEASIIVLLLHTGDAQDEVRNALRFDIDPTAARQLTSVAAPAFHDVTSAILVAVCGDWIADHAATTLDIVRDGLAELDIATLVRLITPSLDQPGQWTDIDRGERGPVTPFRDSVFAAETVLAGDRIAANRDEIVAEFTPTTNPVPIVNVDPAEFLIDTFETIAAIITGSAHAASHPDLATRVSLLIQDVHLRDTLLLLSVDHAAPAARLWTHLANQLTGASRLEILTMAAACYYAASDTIRAGIALDTAALDANAQRLDYPRLAELLLTALQAGFSPTQVREVLSRITIRHQK</sequence>
<accession>A0A0J6VFN5</accession>
<gene>
    <name evidence="1" type="ORF">MCHLDSM_05937</name>
</gene>